<dbReference type="EMBL" id="HACM01000824">
    <property type="protein sequence ID" value="CRZ01266.1"/>
    <property type="molecule type" value="Transcribed_RNA"/>
</dbReference>
<dbReference type="InterPro" id="IPR034164">
    <property type="entry name" value="Pepsin-like_dom"/>
</dbReference>
<organism evidence="10">
    <name type="scientific">Spongospora subterranea</name>
    <dbReference type="NCBI Taxonomy" id="70186"/>
    <lineage>
        <taxon>Eukaryota</taxon>
        <taxon>Sar</taxon>
        <taxon>Rhizaria</taxon>
        <taxon>Endomyxa</taxon>
        <taxon>Phytomyxea</taxon>
        <taxon>Plasmodiophorida</taxon>
        <taxon>Plasmodiophoridae</taxon>
        <taxon>Spongospora</taxon>
    </lineage>
</organism>
<evidence type="ECO:0000256" key="3">
    <source>
        <dbReference type="ARBA" id="ARBA00022750"/>
    </source>
</evidence>
<dbReference type="PANTHER" id="PTHR47966">
    <property type="entry name" value="BETA-SITE APP-CLEAVING ENZYME, ISOFORM A-RELATED"/>
    <property type="match status" value="1"/>
</dbReference>
<dbReference type="GO" id="GO:0004190">
    <property type="term" value="F:aspartic-type endopeptidase activity"/>
    <property type="evidence" value="ECO:0007669"/>
    <property type="project" value="UniProtKB-KW"/>
</dbReference>
<feature type="active site" evidence="4">
    <location>
        <position position="65"/>
    </location>
</feature>
<dbReference type="Gene3D" id="2.40.70.10">
    <property type="entry name" value="Acid Proteases"/>
    <property type="match status" value="2"/>
</dbReference>
<dbReference type="PROSITE" id="PS51767">
    <property type="entry name" value="PEPTIDASE_A1"/>
    <property type="match status" value="1"/>
</dbReference>
<keyword evidence="8" id="KW-0732">Signal</keyword>
<protein>
    <recommendedName>
        <fullName evidence="9">Peptidase A1 domain-containing protein</fullName>
    </recommendedName>
</protein>
<dbReference type="AlphaFoldDB" id="A0A0H5QIY7"/>
<dbReference type="SUPFAM" id="SSF50630">
    <property type="entry name" value="Acid proteases"/>
    <property type="match status" value="1"/>
</dbReference>
<dbReference type="CDD" id="cd05471">
    <property type="entry name" value="pepsin_like"/>
    <property type="match status" value="1"/>
</dbReference>
<evidence type="ECO:0000313" key="10">
    <source>
        <dbReference type="EMBL" id="CRZ01266.1"/>
    </source>
</evidence>
<feature type="chain" id="PRO_5013108061" description="Peptidase A1 domain-containing protein" evidence="8">
    <location>
        <begin position="16"/>
        <end position="426"/>
    </location>
</feature>
<evidence type="ECO:0000259" key="9">
    <source>
        <dbReference type="PROSITE" id="PS51767"/>
    </source>
</evidence>
<feature type="domain" description="Peptidase A1" evidence="9">
    <location>
        <begin position="47"/>
        <end position="353"/>
    </location>
</feature>
<feature type="active site" evidence="4">
    <location>
        <position position="250"/>
    </location>
</feature>
<dbReference type="PANTHER" id="PTHR47966:SF51">
    <property type="entry name" value="BETA-SITE APP-CLEAVING ENZYME, ISOFORM A-RELATED"/>
    <property type="match status" value="1"/>
</dbReference>
<reference evidence="10" key="1">
    <citation type="submission" date="2015-04" db="EMBL/GenBank/DDBJ databases">
        <title>The genome sequence of the plant pathogenic Rhizarian Plasmodiophora brassicae reveals insights in its biotrophic life cycle and the origin of chitin synthesis.</title>
        <authorList>
            <person name="Schwelm A."/>
            <person name="Fogelqvist J."/>
            <person name="Knaust A."/>
            <person name="Julke S."/>
            <person name="Lilja T."/>
            <person name="Dhandapani V."/>
            <person name="Bonilla-Rosso G."/>
            <person name="Karlsson M."/>
            <person name="Shevchenko A."/>
            <person name="Choi S.R."/>
            <person name="Kim H.G."/>
            <person name="Park J.Y."/>
            <person name="Lim Y.P."/>
            <person name="Ludwig-Muller J."/>
            <person name="Dixelius C."/>
        </authorList>
    </citation>
    <scope>NUCLEOTIDE SEQUENCE</scope>
    <source>
        <tissue evidence="10">Potato root galls</tissue>
    </source>
</reference>
<evidence type="ECO:0000256" key="4">
    <source>
        <dbReference type="PIRSR" id="PIRSR601461-1"/>
    </source>
</evidence>
<dbReference type="InterPro" id="IPR033121">
    <property type="entry name" value="PEPTIDASE_A1"/>
</dbReference>
<keyword evidence="7" id="KW-1133">Transmembrane helix</keyword>
<feature type="signal peptide" evidence="8">
    <location>
        <begin position="1"/>
        <end position="15"/>
    </location>
</feature>
<dbReference type="InterPro" id="IPR001969">
    <property type="entry name" value="Aspartic_peptidase_AS"/>
</dbReference>
<evidence type="ECO:0000256" key="8">
    <source>
        <dbReference type="SAM" id="SignalP"/>
    </source>
</evidence>
<evidence type="ECO:0000256" key="7">
    <source>
        <dbReference type="SAM" id="Phobius"/>
    </source>
</evidence>
<evidence type="ECO:0000256" key="5">
    <source>
        <dbReference type="PIRSR" id="PIRSR601461-2"/>
    </source>
</evidence>
<feature type="transmembrane region" description="Helical" evidence="7">
    <location>
        <begin position="396"/>
        <end position="421"/>
    </location>
</feature>
<keyword evidence="7" id="KW-0472">Membrane</keyword>
<keyword evidence="3 6" id="KW-0064">Aspartyl protease</keyword>
<keyword evidence="5" id="KW-1015">Disulfide bond</keyword>
<dbReference type="InterPro" id="IPR001461">
    <property type="entry name" value="Aspartic_peptidase_A1"/>
</dbReference>
<proteinExistence type="inferred from homology"/>
<comment type="similarity">
    <text evidence="1 6">Belongs to the peptidase A1 family.</text>
</comment>
<dbReference type="GO" id="GO:0006508">
    <property type="term" value="P:proteolysis"/>
    <property type="evidence" value="ECO:0007669"/>
    <property type="project" value="UniProtKB-KW"/>
</dbReference>
<evidence type="ECO:0000256" key="1">
    <source>
        <dbReference type="ARBA" id="ARBA00007447"/>
    </source>
</evidence>
<keyword evidence="7" id="KW-0812">Transmembrane</keyword>
<dbReference type="PRINTS" id="PR00792">
    <property type="entry name" value="PEPSIN"/>
</dbReference>
<sequence>MRIIVLVLLTVSAQSLLHSPLLRRFGPLDVGKRSSSSAIFNFQGVQFYGEITVGTPGQKIPALFDTGSYDTWMPATSYCSTISCHSGGYQSGDSSTSAVTTDPFEVLYLSSSVSGNYVKDTISIGSLHSVQPIAMGVVQGKSGFPSQHAFDGLVGMGPNSSVLHSLLDLAVSDATGERRMFSMYLSDDTSGSLTLGGYDETHLAGDNSSQLVWLESYSTNSAWALPYWILPSAAIEFGGEKLSSAAVVVDSGSSFIIGPQKDVQRIYALAEFVDYDSGAIECWRVKSLPNIVVTIQGHRFELRPEQYCYRGTDKFTCYIGISPNNDALWILGDTFMVNYLSVFSFEDPNTPKDASRPATLSRAVGNREVRHWIGLGPVSPARTDDFPAPTWFNSILFFRIVVIAIVCVIGFAFVFVGRLLIRRFRR</sequence>
<dbReference type="Pfam" id="PF00026">
    <property type="entry name" value="Asp"/>
    <property type="match status" value="1"/>
</dbReference>
<keyword evidence="2 6" id="KW-0645">Protease</keyword>
<keyword evidence="6" id="KW-0378">Hydrolase</keyword>
<evidence type="ECO:0000256" key="2">
    <source>
        <dbReference type="ARBA" id="ARBA00022670"/>
    </source>
</evidence>
<name>A0A0H5QIY7_9EUKA</name>
<accession>A0A0H5QIY7</accession>
<dbReference type="InterPro" id="IPR021109">
    <property type="entry name" value="Peptidase_aspartic_dom_sf"/>
</dbReference>
<dbReference type="PROSITE" id="PS00141">
    <property type="entry name" value="ASP_PROTEASE"/>
    <property type="match status" value="1"/>
</dbReference>
<evidence type="ECO:0000256" key="6">
    <source>
        <dbReference type="RuleBase" id="RU000454"/>
    </source>
</evidence>
<feature type="disulfide bond" evidence="5">
    <location>
        <begin position="282"/>
        <end position="317"/>
    </location>
</feature>